<evidence type="ECO:0000313" key="2">
    <source>
        <dbReference type="Proteomes" id="UP000176376"/>
    </source>
</evidence>
<organism evidence="1 2">
    <name type="scientific">Candidatus Roizmanbacteria bacterium RIFCSPLOWO2_02_FULL_38_10</name>
    <dbReference type="NCBI Taxonomy" id="1802074"/>
    <lineage>
        <taxon>Bacteria</taxon>
        <taxon>Candidatus Roizmaniibacteriota</taxon>
    </lineage>
</organism>
<dbReference type="STRING" id="1802074.A3J15_02790"/>
<evidence type="ECO:0000313" key="1">
    <source>
        <dbReference type="EMBL" id="OGK56146.1"/>
    </source>
</evidence>
<protein>
    <submittedName>
        <fullName evidence="1">Uncharacterized protein</fullName>
    </submittedName>
</protein>
<sequence length="78" mass="9029">MKIEQPTTRDASRLVYAEEINYFDRPYDLTTAEAYLQKSFPGYKKKFVTVPPAVSDFSQANPPYQYSSEFIFMLATKS</sequence>
<dbReference type="EMBL" id="MGAY01000046">
    <property type="protein sequence ID" value="OGK56146.1"/>
    <property type="molecule type" value="Genomic_DNA"/>
</dbReference>
<gene>
    <name evidence="1" type="ORF">A3J15_02790</name>
</gene>
<reference evidence="1 2" key="1">
    <citation type="journal article" date="2016" name="Nat. Commun.">
        <title>Thousands of microbial genomes shed light on interconnected biogeochemical processes in an aquifer system.</title>
        <authorList>
            <person name="Anantharaman K."/>
            <person name="Brown C.T."/>
            <person name="Hug L.A."/>
            <person name="Sharon I."/>
            <person name="Castelle C.J."/>
            <person name="Probst A.J."/>
            <person name="Thomas B.C."/>
            <person name="Singh A."/>
            <person name="Wilkins M.J."/>
            <person name="Karaoz U."/>
            <person name="Brodie E.L."/>
            <person name="Williams K.H."/>
            <person name="Hubbard S.S."/>
            <person name="Banfield J.F."/>
        </authorList>
    </citation>
    <scope>NUCLEOTIDE SEQUENCE [LARGE SCALE GENOMIC DNA]</scope>
</reference>
<proteinExistence type="predicted"/>
<dbReference type="Proteomes" id="UP000176376">
    <property type="component" value="Unassembled WGS sequence"/>
</dbReference>
<accession>A0A1F7JKK9</accession>
<dbReference type="AlphaFoldDB" id="A0A1F7JKK9"/>
<name>A0A1F7JKK9_9BACT</name>
<comment type="caution">
    <text evidence="1">The sequence shown here is derived from an EMBL/GenBank/DDBJ whole genome shotgun (WGS) entry which is preliminary data.</text>
</comment>